<dbReference type="EMBL" id="JABEZV010447856">
    <property type="protein sequence ID" value="MBA0730881.1"/>
    <property type="molecule type" value="Genomic_DNA"/>
</dbReference>
<dbReference type="AlphaFoldDB" id="A0A7J9B3H0"/>
<name>A0A7J9B3H0_9ROSI</name>
<protein>
    <submittedName>
        <fullName evidence="1">Uncharacterized protein</fullName>
    </submittedName>
</protein>
<reference evidence="1 2" key="1">
    <citation type="journal article" date="2019" name="Genome Biol. Evol.">
        <title>Insights into the evolution of the New World diploid cottons (Gossypium, subgenus Houzingenia) based on genome sequencing.</title>
        <authorList>
            <person name="Grover C.E."/>
            <person name="Arick M.A. 2nd"/>
            <person name="Thrash A."/>
            <person name="Conover J.L."/>
            <person name="Sanders W.S."/>
            <person name="Peterson D.G."/>
            <person name="Frelichowski J.E."/>
            <person name="Scheffler J.A."/>
            <person name="Scheffler B.E."/>
            <person name="Wendel J.F."/>
        </authorList>
    </citation>
    <scope>NUCLEOTIDE SEQUENCE [LARGE SCALE GENOMIC DNA]</scope>
    <source>
        <strain evidence="1">4</strain>
        <tissue evidence="1">Leaf</tissue>
    </source>
</reference>
<dbReference type="Proteomes" id="UP000593574">
    <property type="component" value="Unassembled WGS sequence"/>
</dbReference>
<organism evidence="1 2">
    <name type="scientific">Gossypium laxum</name>
    <dbReference type="NCBI Taxonomy" id="34288"/>
    <lineage>
        <taxon>Eukaryota</taxon>
        <taxon>Viridiplantae</taxon>
        <taxon>Streptophyta</taxon>
        <taxon>Embryophyta</taxon>
        <taxon>Tracheophyta</taxon>
        <taxon>Spermatophyta</taxon>
        <taxon>Magnoliopsida</taxon>
        <taxon>eudicotyledons</taxon>
        <taxon>Gunneridae</taxon>
        <taxon>Pentapetalae</taxon>
        <taxon>rosids</taxon>
        <taxon>malvids</taxon>
        <taxon>Malvales</taxon>
        <taxon>Malvaceae</taxon>
        <taxon>Malvoideae</taxon>
        <taxon>Gossypium</taxon>
    </lineage>
</organism>
<proteinExistence type="predicted"/>
<comment type="caution">
    <text evidence="1">The sequence shown here is derived from an EMBL/GenBank/DDBJ whole genome shotgun (WGS) entry which is preliminary data.</text>
</comment>
<evidence type="ECO:0000313" key="1">
    <source>
        <dbReference type="EMBL" id="MBA0730881.1"/>
    </source>
</evidence>
<gene>
    <name evidence="1" type="ORF">Golax_004664</name>
</gene>
<sequence>MSLDPIKAELVEGLPSNVIDNDELNIANIYPSDSYVRLFQYS</sequence>
<keyword evidence="2" id="KW-1185">Reference proteome</keyword>
<accession>A0A7J9B3H0</accession>
<evidence type="ECO:0000313" key="2">
    <source>
        <dbReference type="Proteomes" id="UP000593574"/>
    </source>
</evidence>